<sequence>MGNLQNKMERTNERNWLGPQFSIKEAWSGSQNPMEESPLEPSQEDLFELDDENFVLALESSMEEEKEAPSSDVLNLPLPAQAEAHCVQVPLNSTPGEVPKLRRSRRLLRQSSSTSFEPEDTTTMEPPAKRQRISFVWRYFTTTGKFVVQCRVCHRAVRLGRPDGCQLVGTTAMHSHMMRKHRDVLDKASESGKTASSRPRTRSVSGTLGSHSALNKVAGSGQMTPSRPHTRSMSGSSRLQSTPLTCVACQPMEFTLLESNSSQDFESRDGSAVLVQEDWAKERALPGLKEGGASGIKRPQKNPLRKVAANMEPSAHRGKTSFVWKLFAKDANSKFAVRCSQTVSLGKPSGCQHVGTTTMHSHLMKWHRDVADKAERSSNTTRSFPPRQKEKANDRLCGGKMEELDSVATDAGKRAGVTPHFVQARGSVTASKRTAQEILGEEDVLGSDAQRQRFRHFRYQEAEGPREVCSRFHRLCQQWLKPKRRTKAQMLDLVILEQFLAALPPEMQSWVRDCGPETCAEAVALAEGFLMSQAEDQKEAEAQEMSSKATSHFIEAENTLPDATERPLFREIKQEAGMCTTSLGCRTTFGDSEMAPEVPSRPPPLCGGLEMASAQLEQAPVSLEEVAVRFTEEEWFLLDPDQRALHKEVMEENYASLVFLGLPVSRSDIALQKEWENAFTEGSEEKLAGDGSDSDEENSPQRKKTEQKRLTSVAAGFREVPILAEHHAGNKRNIENGERLLMCSECGKGFIGWMNLTKHQRIHMGEKPHEYSENRKPFSRSSDQRFHVGTKPYKCSECGKSFVQSTYLRVHKRIHTGEKPYKCFECGKSFGWSGNLNRHHRIHTGEKPYQCSQCQKSFRHGSSLKLHQRIHGGERTL</sequence>
<keyword evidence="9" id="KW-0805">Transcription regulation</keyword>
<evidence type="ECO:0000256" key="8">
    <source>
        <dbReference type="ARBA" id="ARBA00022843"/>
    </source>
</evidence>
<evidence type="ECO:0000256" key="4">
    <source>
        <dbReference type="ARBA" id="ARBA00022723"/>
    </source>
</evidence>
<dbReference type="SUPFAM" id="SSF47353">
    <property type="entry name" value="Retrovirus capsid dimerization domain-like"/>
    <property type="match status" value="1"/>
</dbReference>
<evidence type="ECO:0000259" key="16">
    <source>
        <dbReference type="PROSITE" id="PS50804"/>
    </source>
</evidence>
<name>A0AA35P0U2_9SAUR</name>
<dbReference type="FunFam" id="3.30.160.60:FF:001506">
    <property type="entry name" value="Zinc finger protein"/>
    <property type="match status" value="1"/>
</dbReference>
<feature type="region of interest" description="Disordered" evidence="14">
    <location>
        <begin position="1"/>
        <end position="20"/>
    </location>
</feature>
<dbReference type="CDD" id="cd07765">
    <property type="entry name" value="KRAB_A-box"/>
    <property type="match status" value="1"/>
</dbReference>
<keyword evidence="3" id="KW-1017">Isopeptide bond</keyword>
<evidence type="ECO:0000256" key="10">
    <source>
        <dbReference type="ARBA" id="ARBA00023125"/>
    </source>
</evidence>
<evidence type="ECO:0000256" key="13">
    <source>
        <dbReference type="PROSITE-ProRule" id="PRU00042"/>
    </source>
</evidence>
<evidence type="ECO:0000256" key="11">
    <source>
        <dbReference type="ARBA" id="ARBA00023163"/>
    </source>
</evidence>
<feature type="region of interest" description="Disordered" evidence="14">
    <location>
        <begin position="105"/>
        <end position="126"/>
    </location>
</feature>
<proteinExistence type="inferred from homology"/>
<evidence type="ECO:0000256" key="9">
    <source>
        <dbReference type="ARBA" id="ARBA00023015"/>
    </source>
</evidence>
<evidence type="ECO:0000256" key="6">
    <source>
        <dbReference type="ARBA" id="ARBA00022771"/>
    </source>
</evidence>
<evidence type="ECO:0000256" key="14">
    <source>
        <dbReference type="SAM" id="MobiDB-lite"/>
    </source>
</evidence>
<evidence type="ECO:0000256" key="7">
    <source>
        <dbReference type="ARBA" id="ARBA00022833"/>
    </source>
</evidence>
<evidence type="ECO:0000259" key="15">
    <source>
        <dbReference type="PROSITE" id="PS50157"/>
    </source>
</evidence>
<dbReference type="SUPFAM" id="SSF57667">
    <property type="entry name" value="beta-beta-alpha zinc fingers"/>
    <property type="match status" value="4"/>
</dbReference>
<dbReference type="FunFam" id="3.30.160.60:FF:000566">
    <property type="entry name" value="zinc finger protein 133 isoform X2"/>
    <property type="match status" value="1"/>
</dbReference>
<evidence type="ECO:0000313" key="19">
    <source>
        <dbReference type="EMBL" id="CAI5768715.1"/>
    </source>
</evidence>
<evidence type="ECO:0000256" key="12">
    <source>
        <dbReference type="ARBA" id="ARBA00023242"/>
    </source>
</evidence>
<dbReference type="Gene3D" id="6.10.140.140">
    <property type="match status" value="1"/>
</dbReference>
<dbReference type="Pfam" id="PF00096">
    <property type="entry name" value="zf-C2H2"/>
    <property type="match status" value="4"/>
</dbReference>
<gene>
    <name evidence="19" type="ORF">PODLI_1B032977</name>
</gene>
<dbReference type="PROSITE" id="PS50804">
    <property type="entry name" value="SCAN_BOX"/>
    <property type="match status" value="1"/>
</dbReference>
<dbReference type="PROSITE" id="PS50157">
    <property type="entry name" value="ZINC_FINGER_C2H2_2"/>
    <property type="match status" value="4"/>
</dbReference>
<organism evidence="19 20">
    <name type="scientific">Podarcis lilfordi</name>
    <name type="common">Lilford's wall lizard</name>
    <dbReference type="NCBI Taxonomy" id="74358"/>
    <lineage>
        <taxon>Eukaryota</taxon>
        <taxon>Metazoa</taxon>
        <taxon>Chordata</taxon>
        <taxon>Craniata</taxon>
        <taxon>Vertebrata</taxon>
        <taxon>Euteleostomi</taxon>
        <taxon>Lepidosauria</taxon>
        <taxon>Squamata</taxon>
        <taxon>Bifurcata</taxon>
        <taxon>Unidentata</taxon>
        <taxon>Episquamata</taxon>
        <taxon>Laterata</taxon>
        <taxon>Lacertibaenia</taxon>
        <taxon>Lacertidae</taxon>
        <taxon>Podarcis</taxon>
    </lineage>
</organism>
<feature type="domain" description="C2H2-type" evidence="15">
    <location>
        <begin position="793"/>
        <end position="820"/>
    </location>
</feature>
<dbReference type="FunFam" id="3.30.160.60:FF:000951">
    <property type="entry name" value="Zinc finger protein 8"/>
    <property type="match status" value="1"/>
</dbReference>
<feature type="region of interest" description="Disordered" evidence="14">
    <location>
        <begin position="186"/>
        <end position="238"/>
    </location>
</feature>
<dbReference type="InterPro" id="IPR038269">
    <property type="entry name" value="SCAN_sf"/>
</dbReference>
<keyword evidence="5" id="KW-0677">Repeat</keyword>
<dbReference type="GO" id="GO:0000981">
    <property type="term" value="F:DNA-binding transcription factor activity, RNA polymerase II-specific"/>
    <property type="evidence" value="ECO:0007669"/>
    <property type="project" value="TreeGrafter"/>
</dbReference>
<evidence type="ECO:0000259" key="18">
    <source>
        <dbReference type="PROSITE" id="PS50808"/>
    </source>
</evidence>
<dbReference type="GO" id="GO:0045892">
    <property type="term" value="P:negative regulation of DNA-templated transcription"/>
    <property type="evidence" value="ECO:0007669"/>
    <property type="project" value="UniProtKB-ARBA"/>
</dbReference>
<dbReference type="InterPro" id="IPR013087">
    <property type="entry name" value="Znf_C2H2_type"/>
</dbReference>
<dbReference type="GO" id="GO:0005634">
    <property type="term" value="C:nucleus"/>
    <property type="evidence" value="ECO:0007669"/>
    <property type="project" value="UniProtKB-SubCell"/>
</dbReference>
<keyword evidence="12" id="KW-0539">Nucleus</keyword>
<feature type="domain" description="BED-type" evidence="18">
    <location>
        <begin position="131"/>
        <end position="188"/>
    </location>
</feature>
<feature type="domain" description="SCAN box" evidence="16">
    <location>
        <begin position="451"/>
        <end position="529"/>
    </location>
</feature>
<dbReference type="SUPFAM" id="SSF109640">
    <property type="entry name" value="KRAB domain (Kruppel-associated box)"/>
    <property type="match status" value="1"/>
</dbReference>
<dbReference type="InterPro" id="IPR036051">
    <property type="entry name" value="KRAB_dom_sf"/>
</dbReference>
<protein>
    <submittedName>
        <fullName evidence="19">Zinc finger protein 2 homolog</fullName>
    </submittedName>
</protein>
<feature type="domain" description="KRAB" evidence="17">
    <location>
        <begin position="621"/>
        <end position="699"/>
    </location>
</feature>
<keyword evidence="20" id="KW-1185">Reference proteome</keyword>
<dbReference type="InterPro" id="IPR001909">
    <property type="entry name" value="KRAB"/>
</dbReference>
<dbReference type="FunFam" id="1.10.4020.10:FF:000005">
    <property type="entry name" value="Uncharacterized protein"/>
    <property type="match status" value="1"/>
</dbReference>
<dbReference type="Proteomes" id="UP001178461">
    <property type="component" value="Chromosome 2"/>
</dbReference>
<feature type="compositionally biased region" description="Polar residues" evidence="14">
    <location>
        <begin position="191"/>
        <end position="213"/>
    </location>
</feature>
<dbReference type="SMART" id="SM00349">
    <property type="entry name" value="KRAB"/>
    <property type="match status" value="1"/>
</dbReference>
<keyword evidence="10" id="KW-0238">DNA-binding</keyword>
<evidence type="ECO:0000256" key="5">
    <source>
        <dbReference type="ARBA" id="ARBA00022737"/>
    </source>
</evidence>
<dbReference type="Gene3D" id="3.30.160.60">
    <property type="entry name" value="Classic Zinc Finger"/>
    <property type="match status" value="4"/>
</dbReference>
<evidence type="ECO:0000256" key="2">
    <source>
        <dbReference type="ARBA" id="ARBA00006991"/>
    </source>
</evidence>
<keyword evidence="4" id="KW-0479">Metal-binding</keyword>
<dbReference type="Pfam" id="PF02023">
    <property type="entry name" value="SCAN"/>
    <property type="match status" value="1"/>
</dbReference>
<keyword evidence="6 13" id="KW-0863">Zinc-finger</keyword>
<dbReference type="FunFam" id="3.30.160.60:FF:002343">
    <property type="entry name" value="Zinc finger protein 33A"/>
    <property type="match status" value="1"/>
</dbReference>
<dbReference type="CDD" id="cd07936">
    <property type="entry name" value="SCAN"/>
    <property type="match status" value="1"/>
</dbReference>
<keyword evidence="11" id="KW-0804">Transcription</keyword>
<feature type="domain" description="C2H2-type" evidence="15">
    <location>
        <begin position="821"/>
        <end position="848"/>
    </location>
</feature>
<dbReference type="InterPro" id="IPR036236">
    <property type="entry name" value="Znf_C2H2_sf"/>
</dbReference>
<dbReference type="PROSITE" id="PS00028">
    <property type="entry name" value="ZINC_FINGER_C2H2_1"/>
    <property type="match status" value="4"/>
</dbReference>
<dbReference type="Pfam" id="PF02892">
    <property type="entry name" value="zf-BED"/>
    <property type="match status" value="1"/>
</dbReference>
<dbReference type="SMART" id="SM00355">
    <property type="entry name" value="ZnF_C2H2"/>
    <property type="match status" value="5"/>
</dbReference>
<dbReference type="Gene3D" id="1.10.4020.10">
    <property type="entry name" value="DNA breaking-rejoining enzymes"/>
    <property type="match status" value="1"/>
</dbReference>
<dbReference type="PANTHER" id="PTHR23226:SF377">
    <property type="entry name" value="ZINC FINGER AND SCAN DOMAIN-CONTAINING PROTEIN 20"/>
    <property type="match status" value="1"/>
</dbReference>
<evidence type="ECO:0000259" key="17">
    <source>
        <dbReference type="PROSITE" id="PS50805"/>
    </source>
</evidence>
<dbReference type="AlphaFoldDB" id="A0AA35P0U2"/>
<evidence type="ECO:0000256" key="3">
    <source>
        <dbReference type="ARBA" id="ARBA00022499"/>
    </source>
</evidence>
<dbReference type="PROSITE" id="PS50805">
    <property type="entry name" value="KRAB"/>
    <property type="match status" value="1"/>
</dbReference>
<feature type="compositionally biased region" description="Polar residues" evidence="14">
    <location>
        <begin position="221"/>
        <end position="238"/>
    </location>
</feature>
<dbReference type="Pfam" id="PF01352">
    <property type="entry name" value="KRAB"/>
    <property type="match status" value="1"/>
</dbReference>
<evidence type="ECO:0000313" key="20">
    <source>
        <dbReference type="Proteomes" id="UP001178461"/>
    </source>
</evidence>
<dbReference type="GO" id="GO:0000978">
    <property type="term" value="F:RNA polymerase II cis-regulatory region sequence-specific DNA binding"/>
    <property type="evidence" value="ECO:0007669"/>
    <property type="project" value="TreeGrafter"/>
</dbReference>
<dbReference type="InterPro" id="IPR003309">
    <property type="entry name" value="SCAN_dom"/>
</dbReference>
<comment type="subcellular location">
    <subcellularLocation>
        <location evidence="1">Nucleus</location>
    </subcellularLocation>
</comment>
<accession>A0AA35P0U2</accession>
<evidence type="ECO:0000256" key="1">
    <source>
        <dbReference type="ARBA" id="ARBA00004123"/>
    </source>
</evidence>
<dbReference type="SMART" id="SM00614">
    <property type="entry name" value="ZnF_BED"/>
    <property type="match status" value="3"/>
</dbReference>
<dbReference type="InterPro" id="IPR003656">
    <property type="entry name" value="Znf_BED"/>
</dbReference>
<feature type="region of interest" description="Disordered" evidence="14">
    <location>
        <begin position="680"/>
        <end position="710"/>
    </location>
</feature>
<feature type="compositionally biased region" description="Basic and acidic residues" evidence="14">
    <location>
        <begin position="699"/>
        <end position="709"/>
    </location>
</feature>
<dbReference type="PANTHER" id="PTHR23226">
    <property type="entry name" value="ZINC FINGER AND SCAN DOMAIN-CONTAINING"/>
    <property type="match status" value="1"/>
</dbReference>
<keyword evidence="7" id="KW-0862">Zinc</keyword>
<dbReference type="EMBL" id="OX395127">
    <property type="protein sequence ID" value="CAI5768715.1"/>
    <property type="molecule type" value="Genomic_DNA"/>
</dbReference>
<feature type="domain" description="C2H2-type" evidence="15">
    <location>
        <begin position="849"/>
        <end position="876"/>
    </location>
</feature>
<keyword evidence="8" id="KW-0832">Ubl conjugation</keyword>
<comment type="similarity">
    <text evidence="2">Belongs to the krueppel C2H2-type zinc-finger protein family.</text>
</comment>
<dbReference type="GO" id="GO:0008270">
    <property type="term" value="F:zinc ion binding"/>
    <property type="evidence" value="ECO:0007669"/>
    <property type="project" value="UniProtKB-KW"/>
</dbReference>
<dbReference type="PROSITE" id="PS50808">
    <property type="entry name" value="ZF_BED"/>
    <property type="match status" value="1"/>
</dbReference>
<feature type="domain" description="C2H2-type" evidence="15">
    <location>
        <begin position="741"/>
        <end position="768"/>
    </location>
</feature>
<feature type="region of interest" description="Disordered" evidence="14">
    <location>
        <begin position="372"/>
        <end position="393"/>
    </location>
</feature>
<dbReference type="SMART" id="SM00431">
    <property type="entry name" value="SCAN"/>
    <property type="match status" value="1"/>
</dbReference>
<reference evidence="19" key="1">
    <citation type="submission" date="2022-12" db="EMBL/GenBank/DDBJ databases">
        <authorList>
            <person name="Alioto T."/>
            <person name="Alioto T."/>
            <person name="Gomez Garrido J."/>
        </authorList>
    </citation>
    <scope>NUCLEOTIDE SEQUENCE</scope>
</reference>